<proteinExistence type="predicted"/>
<evidence type="ECO:0000313" key="3">
    <source>
        <dbReference type="Proteomes" id="UP000712600"/>
    </source>
</evidence>
<reference evidence="2" key="1">
    <citation type="submission" date="2019-12" db="EMBL/GenBank/DDBJ databases">
        <title>Genome sequencing and annotation of Brassica cretica.</title>
        <authorList>
            <person name="Studholme D.J."/>
            <person name="Sarris P."/>
        </authorList>
    </citation>
    <scope>NUCLEOTIDE SEQUENCE</scope>
    <source>
        <strain evidence="2">PFS-109/04</strain>
        <tissue evidence="2">Leaf</tissue>
    </source>
</reference>
<feature type="domain" description="GST N-terminal" evidence="1">
    <location>
        <begin position="1"/>
        <end position="91"/>
    </location>
</feature>
<evidence type="ECO:0000259" key="1">
    <source>
        <dbReference type="PROSITE" id="PS50404"/>
    </source>
</evidence>
<dbReference type="PANTHER" id="PTHR44548">
    <property type="entry name" value="GST N-TERMINAL DOMAIN-CONTAINING PROTEIN"/>
    <property type="match status" value="1"/>
</dbReference>
<evidence type="ECO:0000313" key="2">
    <source>
        <dbReference type="EMBL" id="KAF3555045.1"/>
    </source>
</evidence>
<dbReference type="InterPro" id="IPR036249">
    <property type="entry name" value="Thioredoxin-like_sf"/>
</dbReference>
<sequence length="120" mass="13604">MRQLRRSSLLHISAQLRYTTPTRATMVPWTSATMDAVVIGEEHASARLDGQKLLGLNPVYKKVPVLVHKGKILLESQLILEYIDQTWTNNPILPQDPYEKAMALFWAKVVDEQVTVIPIP</sequence>
<dbReference type="PANTHER" id="PTHR44548:SF3">
    <property type="entry name" value="GST N-TERMINAL DOMAIN-CONTAINING PROTEIN"/>
    <property type="match status" value="1"/>
</dbReference>
<name>A0A8S9R0C4_BRACR</name>
<gene>
    <name evidence="2" type="ORF">F2Q69_00011998</name>
</gene>
<dbReference type="InterPro" id="IPR004045">
    <property type="entry name" value="Glutathione_S-Trfase_N"/>
</dbReference>
<dbReference type="Gene3D" id="3.40.30.10">
    <property type="entry name" value="Glutaredoxin"/>
    <property type="match status" value="1"/>
</dbReference>
<dbReference type="PROSITE" id="PS50404">
    <property type="entry name" value="GST_NTER"/>
    <property type="match status" value="1"/>
</dbReference>
<dbReference type="EMBL" id="QGKX02000996">
    <property type="protein sequence ID" value="KAF3555045.1"/>
    <property type="molecule type" value="Genomic_DNA"/>
</dbReference>
<protein>
    <recommendedName>
        <fullName evidence="1">GST N-terminal domain-containing protein</fullName>
    </recommendedName>
</protein>
<organism evidence="2 3">
    <name type="scientific">Brassica cretica</name>
    <name type="common">Mustard</name>
    <dbReference type="NCBI Taxonomy" id="69181"/>
    <lineage>
        <taxon>Eukaryota</taxon>
        <taxon>Viridiplantae</taxon>
        <taxon>Streptophyta</taxon>
        <taxon>Embryophyta</taxon>
        <taxon>Tracheophyta</taxon>
        <taxon>Spermatophyta</taxon>
        <taxon>Magnoliopsida</taxon>
        <taxon>eudicotyledons</taxon>
        <taxon>Gunneridae</taxon>
        <taxon>Pentapetalae</taxon>
        <taxon>rosids</taxon>
        <taxon>malvids</taxon>
        <taxon>Brassicales</taxon>
        <taxon>Brassicaceae</taxon>
        <taxon>Brassiceae</taxon>
        <taxon>Brassica</taxon>
    </lineage>
</organism>
<dbReference type="Proteomes" id="UP000712600">
    <property type="component" value="Unassembled WGS sequence"/>
</dbReference>
<dbReference type="AlphaFoldDB" id="A0A8S9R0C4"/>
<dbReference type="Pfam" id="PF02798">
    <property type="entry name" value="GST_N"/>
    <property type="match status" value="1"/>
</dbReference>
<dbReference type="Gene3D" id="1.20.1050.10">
    <property type="match status" value="1"/>
</dbReference>
<comment type="caution">
    <text evidence="2">The sequence shown here is derived from an EMBL/GenBank/DDBJ whole genome shotgun (WGS) entry which is preliminary data.</text>
</comment>
<dbReference type="SUPFAM" id="SSF52833">
    <property type="entry name" value="Thioredoxin-like"/>
    <property type="match status" value="1"/>
</dbReference>
<accession>A0A8S9R0C4</accession>